<dbReference type="EMBL" id="CVQI01037460">
    <property type="protein sequence ID" value="CRK48378.1"/>
    <property type="molecule type" value="Genomic_DNA"/>
</dbReference>
<keyword evidence="4 6" id="KW-0472">Membrane</keyword>
<evidence type="ECO:0000256" key="6">
    <source>
        <dbReference type="SAM" id="Phobius"/>
    </source>
</evidence>
<dbReference type="Pfam" id="PF20684">
    <property type="entry name" value="Fung_rhodopsin"/>
    <property type="match status" value="1"/>
</dbReference>
<dbReference type="PANTHER" id="PTHR33048">
    <property type="entry name" value="PTH11-LIKE INTEGRAL MEMBRANE PROTEIN (AFU_ORTHOLOGUE AFUA_5G11245)"/>
    <property type="match status" value="1"/>
</dbReference>
<dbReference type="GO" id="GO:0016020">
    <property type="term" value="C:membrane"/>
    <property type="evidence" value="ECO:0007669"/>
    <property type="project" value="UniProtKB-SubCell"/>
</dbReference>
<evidence type="ECO:0000313" key="11">
    <source>
        <dbReference type="Proteomes" id="UP000045706"/>
    </source>
</evidence>
<keyword evidence="3 6" id="KW-1133">Transmembrane helix</keyword>
<feature type="non-terminal residue" evidence="8">
    <location>
        <position position="1"/>
    </location>
</feature>
<gene>
    <name evidence="8" type="ORF">BN1708_020086</name>
    <name evidence="9" type="ORF">BN1723_020541</name>
</gene>
<evidence type="ECO:0000256" key="3">
    <source>
        <dbReference type="ARBA" id="ARBA00022989"/>
    </source>
</evidence>
<evidence type="ECO:0000256" key="2">
    <source>
        <dbReference type="ARBA" id="ARBA00022692"/>
    </source>
</evidence>
<dbReference type="STRING" id="100787.A0A0G4MR95"/>
<evidence type="ECO:0000259" key="7">
    <source>
        <dbReference type="Pfam" id="PF20684"/>
    </source>
</evidence>
<feature type="transmembrane region" description="Helical" evidence="6">
    <location>
        <begin position="51"/>
        <end position="69"/>
    </location>
</feature>
<sequence>QRWFRICCYVLVSIILAYMVATTASSIFQCSPISGAWDKSSKPTCIDLTKNWYANAGFSIATDILILLLPMSRSGRASFPSTRRGR</sequence>
<dbReference type="Proteomes" id="UP000045706">
    <property type="component" value="Unassembled WGS sequence"/>
</dbReference>
<dbReference type="InterPro" id="IPR052337">
    <property type="entry name" value="SAT4-like"/>
</dbReference>
<dbReference type="AlphaFoldDB" id="A0A0G4MR95"/>
<evidence type="ECO:0000313" key="9">
    <source>
        <dbReference type="EMBL" id="CRK48378.1"/>
    </source>
</evidence>
<comment type="subcellular location">
    <subcellularLocation>
        <location evidence="1">Membrane</location>
        <topology evidence="1">Multi-pass membrane protein</topology>
    </subcellularLocation>
</comment>
<dbReference type="InterPro" id="IPR049326">
    <property type="entry name" value="Rhodopsin_dom_fungi"/>
</dbReference>
<proteinExistence type="inferred from homology"/>
<feature type="domain" description="Rhodopsin" evidence="7">
    <location>
        <begin position="1"/>
        <end position="73"/>
    </location>
</feature>
<keyword evidence="10" id="KW-1185">Reference proteome</keyword>
<evidence type="ECO:0000256" key="4">
    <source>
        <dbReference type="ARBA" id="ARBA00023136"/>
    </source>
</evidence>
<reference evidence="10 11" key="1">
    <citation type="submission" date="2015-05" db="EMBL/GenBank/DDBJ databases">
        <authorList>
            <person name="Fogelqvist Johan"/>
        </authorList>
    </citation>
    <scope>NUCLEOTIDE SEQUENCE [LARGE SCALE GENOMIC DNA]</scope>
    <source>
        <strain evidence="8">VL1</strain>
        <strain evidence="9">VL2</strain>
    </source>
</reference>
<protein>
    <recommendedName>
        <fullName evidence="7">Rhodopsin domain-containing protein</fullName>
    </recommendedName>
</protein>
<evidence type="ECO:0000256" key="1">
    <source>
        <dbReference type="ARBA" id="ARBA00004141"/>
    </source>
</evidence>
<keyword evidence="2 6" id="KW-0812">Transmembrane</keyword>
<dbReference type="PANTHER" id="PTHR33048:SF55">
    <property type="entry name" value="INTEGRAL MEMBRANE PROTEIN"/>
    <property type="match status" value="1"/>
</dbReference>
<dbReference type="EMBL" id="CVQH01024284">
    <property type="protein sequence ID" value="CRK36689.1"/>
    <property type="molecule type" value="Genomic_DNA"/>
</dbReference>
<evidence type="ECO:0000256" key="5">
    <source>
        <dbReference type="ARBA" id="ARBA00038359"/>
    </source>
</evidence>
<dbReference type="Proteomes" id="UP000044602">
    <property type="component" value="Unassembled WGS sequence"/>
</dbReference>
<comment type="similarity">
    <text evidence="5">Belongs to the SAT4 family.</text>
</comment>
<name>A0A0G4MR95_VERLO</name>
<accession>A0A0G4MR95</accession>
<evidence type="ECO:0000313" key="8">
    <source>
        <dbReference type="EMBL" id="CRK36689.1"/>
    </source>
</evidence>
<organism evidence="8 10">
    <name type="scientific">Verticillium longisporum</name>
    <name type="common">Verticillium dahliae var. longisporum</name>
    <dbReference type="NCBI Taxonomy" id="100787"/>
    <lineage>
        <taxon>Eukaryota</taxon>
        <taxon>Fungi</taxon>
        <taxon>Dikarya</taxon>
        <taxon>Ascomycota</taxon>
        <taxon>Pezizomycotina</taxon>
        <taxon>Sordariomycetes</taxon>
        <taxon>Hypocreomycetidae</taxon>
        <taxon>Glomerellales</taxon>
        <taxon>Plectosphaerellaceae</taxon>
        <taxon>Verticillium</taxon>
    </lineage>
</organism>
<evidence type="ECO:0000313" key="10">
    <source>
        <dbReference type="Proteomes" id="UP000044602"/>
    </source>
</evidence>